<dbReference type="AlphaFoldDB" id="A0A2I1CXW0"/>
<evidence type="ECO:0000256" key="6">
    <source>
        <dbReference type="ARBA" id="ARBA00023004"/>
    </source>
</evidence>
<dbReference type="Proteomes" id="UP000234254">
    <property type="component" value="Unassembled WGS sequence"/>
</dbReference>
<dbReference type="InterPro" id="IPR001128">
    <property type="entry name" value="Cyt_P450"/>
</dbReference>
<dbReference type="EMBL" id="MSFM01000009">
    <property type="protein sequence ID" value="PKY02454.1"/>
    <property type="molecule type" value="Genomic_DNA"/>
</dbReference>
<evidence type="ECO:0000256" key="4">
    <source>
        <dbReference type="ARBA" id="ARBA00022723"/>
    </source>
</evidence>
<dbReference type="VEuPathDB" id="FungiDB:P168DRAFT_255874"/>
<evidence type="ECO:0000256" key="2">
    <source>
        <dbReference type="ARBA" id="ARBA00010617"/>
    </source>
</evidence>
<name>A0A2I1CXW0_ASPC2</name>
<proteinExistence type="inferred from homology"/>
<dbReference type="RefSeq" id="XP_024691048.1">
    <property type="nucleotide sequence ID" value="XM_024834489.1"/>
</dbReference>
<evidence type="ECO:0000256" key="7">
    <source>
        <dbReference type="ARBA" id="ARBA00023033"/>
    </source>
</evidence>
<evidence type="ECO:0000256" key="8">
    <source>
        <dbReference type="PIRSR" id="PIRSR602401-1"/>
    </source>
</evidence>
<comment type="caution">
    <text evidence="10">The sequence shown here is derived from an EMBL/GenBank/DDBJ whole genome shotgun (WGS) entry which is preliminary data.</text>
</comment>
<keyword evidence="6 8" id="KW-0408">Iron</keyword>
<dbReference type="InterPro" id="IPR017972">
    <property type="entry name" value="Cyt_P450_CS"/>
</dbReference>
<protein>
    <submittedName>
        <fullName evidence="10">Cytochrome P450</fullName>
    </submittedName>
</protein>
<keyword evidence="4 8" id="KW-0479">Metal-binding</keyword>
<evidence type="ECO:0000256" key="5">
    <source>
        <dbReference type="ARBA" id="ARBA00023002"/>
    </source>
</evidence>
<dbReference type="FunFam" id="1.10.630.10:FF:000047">
    <property type="entry name" value="Cytochrome P450 monooxygenase"/>
    <property type="match status" value="1"/>
</dbReference>
<feature type="binding site" description="axial binding residue" evidence="8">
    <location>
        <position position="440"/>
    </location>
    <ligand>
        <name>heme</name>
        <dbReference type="ChEBI" id="CHEBI:30413"/>
    </ligand>
    <ligandPart>
        <name>Fe</name>
        <dbReference type="ChEBI" id="CHEBI:18248"/>
    </ligandPart>
</feature>
<comment type="cofactor">
    <cofactor evidence="1 8">
        <name>heme</name>
        <dbReference type="ChEBI" id="CHEBI:30413"/>
    </cofactor>
</comment>
<keyword evidence="5 9" id="KW-0560">Oxidoreductase</keyword>
<dbReference type="OrthoDB" id="1470350at2759"/>
<dbReference type="GO" id="GO:0020037">
    <property type="term" value="F:heme binding"/>
    <property type="evidence" value="ECO:0007669"/>
    <property type="project" value="InterPro"/>
</dbReference>
<dbReference type="InterPro" id="IPR002401">
    <property type="entry name" value="Cyt_P450_E_grp-I"/>
</dbReference>
<accession>A0A2I1CXW0</accession>
<reference evidence="10" key="1">
    <citation type="submission" date="2016-12" db="EMBL/GenBank/DDBJ databases">
        <title>The genomes of Aspergillus section Nigri reveals drivers in fungal speciation.</title>
        <authorList>
            <consortium name="DOE Joint Genome Institute"/>
            <person name="Vesth T.C."/>
            <person name="Nybo J."/>
            <person name="Theobald S."/>
            <person name="Brandl J."/>
            <person name="Frisvad J.C."/>
            <person name="Nielsen K.F."/>
            <person name="Lyhne E.K."/>
            <person name="Kogle M.E."/>
            <person name="Kuo A."/>
            <person name="Riley R."/>
            <person name="Clum A."/>
            <person name="Nolan M."/>
            <person name="Lipzen A."/>
            <person name="Salamov A."/>
            <person name="Henrissat B."/>
            <person name="Wiebenga A."/>
            <person name="De vries R.P."/>
            <person name="Grigoriev I.V."/>
            <person name="Mortensen U.H."/>
            <person name="Andersen M.R."/>
            <person name="Baker S.E."/>
        </authorList>
    </citation>
    <scope>NUCLEOTIDE SEQUENCE</scope>
    <source>
        <strain evidence="10">IBT 28561</strain>
    </source>
</reference>
<dbReference type="PRINTS" id="PR00385">
    <property type="entry name" value="P450"/>
</dbReference>
<evidence type="ECO:0000256" key="1">
    <source>
        <dbReference type="ARBA" id="ARBA00001971"/>
    </source>
</evidence>
<sequence length="496" mass="56111">MAFLINQLGTLAVAIIAAVIVRAVGTVIYNVFFHPLRSFPGPRSYAMSRLPYCYRLLRGTLPFDMLALHEKYGDIVRIAPNELAFSTADAWKDIMGHQAAGTEEVGKWAQFYRAIDYVPTSIINAPREEHSVLRRQMSHGFSEKSMRAQEPLIGQYVDLLIQRLRETSGGSNPLDMVAWYNFTTFDIIGDLAFGKGFDCLKNSCYHPFIPLLLKSAQTGTMLLGLGSLFPRLKSFLLSAIPKSMTRKFEEQRELSFANLRERMQAGKGREDLIEGLLRKQDELGLTLDKLEANSTILLIGGSETTATLLSGVTFLLVTNPKALARLADEVRSSFASEDEIDINSVGRLTYMMACLNETLRMYPPVPAGLPRVVPKSGRRIVGHVIPEDTVVAIHHWATYHNKKHFADPFEFHPERFLGDERYSNDNFDILQPFHVGPRNCLGRNLAYAEMRLILARVIYNFDMEIAQDSLDWMERQKVYFLWEKPPLHVHLTPVAA</sequence>
<comment type="similarity">
    <text evidence="2 9">Belongs to the cytochrome P450 family.</text>
</comment>
<dbReference type="GO" id="GO:0016705">
    <property type="term" value="F:oxidoreductase activity, acting on paired donors, with incorporation or reduction of molecular oxygen"/>
    <property type="evidence" value="ECO:0007669"/>
    <property type="project" value="InterPro"/>
</dbReference>
<dbReference type="InterPro" id="IPR036396">
    <property type="entry name" value="Cyt_P450_sf"/>
</dbReference>
<organism evidence="10 11">
    <name type="scientific">Aspergillus campestris (strain IBT 28561)</name>
    <dbReference type="NCBI Taxonomy" id="1392248"/>
    <lineage>
        <taxon>Eukaryota</taxon>
        <taxon>Fungi</taxon>
        <taxon>Dikarya</taxon>
        <taxon>Ascomycota</taxon>
        <taxon>Pezizomycotina</taxon>
        <taxon>Eurotiomycetes</taxon>
        <taxon>Eurotiomycetidae</taxon>
        <taxon>Eurotiales</taxon>
        <taxon>Aspergillaceae</taxon>
        <taxon>Aspergillus</taxon>
        <taxon>Aspergillus subgen. Circumdati</taxon>
    </lineage>
</organism>
<keyword evidence="3 8" id="KW-0349">Heme</keyword>
<dbReference type="PROSITE" id="PS00086">
    <property type="entry name" value="CYTOCHROME_P450"/>
    <property type="match status" value="1"/>
</dbReference>
<dbReference type="InterPro" id="IPR050121">
    <property type="entry name" value="Cytochrome_P450_monoxygenase"/>
</dbReference>
<evidence type="ECO:0000256" key="9">
    <source>
        <dbReference type="RuleBase" id="RU000461"/>
    </source>
</evidence>
<keyword evidence="11" id="KW-1185">Reference proteome</keyword>
<dbReference type="CDD" id="cd11058">
    <property type="entry name" value="CYP60B-like"/>
    <property type="match status" value="1"/>
</dbReference>
<dbReference type="SUPFAM" id="SSF48264">
    <property type="entry name" value="Cytochrome P450"/>
    <property type="match status" value="1"/>
</dbReference>
<evidence type="ECO:0000313" key="10">
    <source>
        <dbReference type="EMBL" id="PKY02454.1"/>
    </source>
</evidence>
<dbReference type="GO" id="GO:0004497">
    <property type="term" value="F:monooxygenase activity"/>
    <property type="evidence" value="ECO:0007669"/>
    <property type="project" value="UniProtKB-KW"/>
</dbReference>
<dbReference type="GO" id="GO:0045122">
    <property type="term" value="P:aflatoxin biosynthetic process"/>
    <property type="evidence" value="ECO:0007669"/>
    <property type="project" value="UniProtKB-ARBA"/>
</dbReference>
<evidence type="ECO:0000313" key="11">
    <source>
        <dbReference type="Proteomes" id="UP000234254"/>
    </source>
</evidence>
<dbReference type="Pfam" id="PF00067">
    <property type="entry name" value="p450"/>
    <property type="match status" value="1"/>
</dbReference>
<dbReference type="PANTHER" id="PTHR24305">
    <property type="entry name" value="CYTOCHROME P450"/>
    <property type="match status" value="1"/>
</dbReference>
<dbReference type="GO" id="GO:0005506">
    <property type="term" value="F:iron ion binding"/>
    <property type="evidence" value="ECO:0007669"/>
    <property type="project" value="InterPro"/>
</dbReference>
<keyword evidence="7 9" id="KW-0503">Monooxygenase</keyword>
<dbReference type="PANTHER" id="PTHR24305:SF230">
    <property type="entry name" value="P450, PUTATIVE (EUROFUNG)-RELATED"/>
    <property type="match status" value="1"/>
</dbReference>
<dbReference type="GeneID" id="36542013"/>
<dbReference type="PRINTS" id="PR00463">
    <property type="entry name" value="EP450I"/>
</dbReference>
<gene>
    <name evidence="10" type="ORF">P168DRAFT_255874</name>
</gene>
<dbReference type="Gene3D" id="1.10.630.10">
    <property type="entry name" value="Cytochrome P450"/>
    <property type="match status" value="1"/>
</dbReference>
<evidence type="ECO:0000256" key="3">
    <source>
        <dbReference type="ARBA" id="ARBA00022617"/>
    </source>
</evidence>